<dbReference type="EMBL" id="JAWIIV010000030">
    <property type="protein sequence ID" value="MEC4722440.1"/>
    <property type="molecule type" value="Genomic_DNA"/>
</dbReference>
<keyword evidence="2 7" id="KW-0808">Transferase</keyword>
<evidence type="ECO:0000313" key="7">
    <source>
        <dbReference type="EMBL" id="MEC4722440.1"/>
    </source>
</evidence>
<evidence type="ECO:0000256" key="5">
    <source>
        <dbReference type="ARBA" id="ARBA00034489"/>
    </source>
</evidence>
<comment type="caution">
    <text evidence="7">The sequence shown here is derived from an EMBL/GenBank/DDBJ whole genome shotgun (WGS) entry which is preliminary data.</text>
</comment>
<keyword evidence="4" id="KW-0819">tRNA processing</keyword>
<gene>
    <name evidence="7" type="ORF">RY831_25070</name>
</gene>
<dbReference type="InterPro" id="IPR005636">
    <property type="entry name" value="DTW"/>
</dbReference>
<proteinExistence type="inferred from homology"/>
<keyword evidence="8" id="KW-1185">Reference proteome</keyword>
<dbReference type="Pfam" id="PF03942">
    <property type="entry name" value="DTW"/>
    <property type="match status" value="1"/>
</dbReference>
<dbReference type="PANTHER" id="PTHR21392">
    <property type="entry name" value="TRNA-URIDINE AMINOCARBOXYPROPYLTRANSFERASE 2"/>
    <property type="match status" value="1"/>
</dbReference>
<accession>A0ABU6JGM2</accession>
<dbReference type="GO" id="GO:0016432">
    <property type="term" value="F:tRNA-uridine aminocarboxypropyltransferase activity"/>
    <property type="evidence" value="ECO:0007669"/>
    <property type="project" value="UniProtKB-EC"/>
</dbReference>
<sequence>MTPNDSIPEKPSRPICGRCARPRSACICRWITPVQPIPEVLILQHPLESRQAKGSAPLLHLSLAGSRLAVGETFDDDELRRLLHAPVEREDAMAATQSGVCGPQEIHPVLLYPGTPEMPVSFVPGDYRSRPPGVFRLRLVILDGTWRKSRKLLHLNPMLQTLPRMSLQQVDTSRYSIRKAHAPDQLSTLEAACRALMQLEGNEAKYMPLLHAFEGFVNEQLSRVPPRNCC</sequence>
<evidence type="ECO:0000313" key="8">
    <source>
        <dbReference type="Proteomes" id="UP001352263"/>
    </source>
</evidence>
<reference evidence="7 8" key="1">
    <citation type="submission" date="2023-10" db="EMBL/GenBank/DDBJ databases">
        <title>Noviherbaspirillum sp. CPCC 100848 genome assembly.</title>
        <authorList>
            <person name="Li X.Y."/>
            <person name="Fang X.M."/>
        </authorList>
    </citation>
    <scope>NUCLEOTIDE SEQUENCE [LARGE SCALE GENOMIC DNA]</scope>
    <source>
        <strain evidence="7 8">CPCC 100848</strain>
    </source>
</reference>
<dbReference type="SMART" id="SM01144">
    <property type="entry name" value="DTW"/>
    <property type="match status" value="1"/>
</dbReference>
<dbReference type="InterPro" id="IPR039262">
    <property type="entry name" value="DTWD2/TAPT"/>
</dbReference>
<evidence type="ECO:0000256" key="2">
    <source>
        <dbReference type="ARBA" id="ARBA00022679"/>
    </source>
</evidence>
<name>A0ABU6JGM2_9BURK</name>
<dbReference type="PANTHER" id="PTHR21392:SF0">
    <property type="entry name" value="TRNA-URIDINE AMINOCARBOXYPROPYLTRANSFERASE 2"/>
    <property type="match status" value="1"/>
</dbReference>
<evidence type="ECO:0000256" key="4">
    <source>
        <dbReference type="ARBA" id="ARBA00022694"/>
    </source>
</evidence>
<dbReference type="RefSeq" id="WP_326509115.1">
    <property type="nucleotide sequence ID" value="NZ_JAWIIV010000030.1"/>
</dbReference>
<evidence type="ECO:0000256" key="3">
    <source>
        <dbReference type="ARBA" id="ARBA00022691"/>
    </source>
</evidence>
<keyword evidence="3" id="KW-0949">S-adenosyl-L-methionine</keyword>
<comment type="similarity">
    <text evidence="5">Belongs to the TDD superfamily. DTWD2 family.</text>
</comment>
<feature type="domain" description="DTW" evidence="6">
    <location>
        <begin position="12"/>
        <end position="225"/>
    </location>
</feature>
<evidence type="ECO:0000256" key="1">
    <source>
        <dbReference type="ARBA" id="ARBA00012386"/>
    </source>
</evidence>
<dbReference type="Proteomes" id="UP001352263">
    <property type="component" value="Unassembled WGS sequence"/>
</dbReference>
<organism evidence="7 8">
    <name type="scientific">Noviherbaspirillum album</name>
    <dbReference type="NCBI Taxonomy" id="3080276"/>
    <lineage>
        <taxon>Bacteria</taxon>
        <taxon>Pseudomonadati</taxon>
        <taxon>Pseudomonadota</taxon>
        <taxon>Betaproteobacteria</taxon>
        <taxon>Burkholderiales</taxon>
        <taxon>Oxalobacteraceae</taxon>
        <taxon>Noviherbaspirillum</taxon>
    </lineage>
</organism>
<protein>
    <recommendedName>
        <fullName evidence="1">tRNA-uridine aminocarboxypropyltransferase</fullName>
        <ecNumber evidence="1">2.5.1.25</ecNumber>
    </recommendedName>
</protein>
<evidence type="ECO:0000259" key="6">
    <source>
        <dbReference type="SMART" id="SM01144"/>
    </source>
</evidence>
<dbReference type="EC" id="2.5.1.25" evidence="1"/>